<dbReference type="Proteomes" id="UP000593564">
    <property type="component" value="Unassembled WGS sequence"/>
</dbReference>
<reference evidence="5 6" key="2">
    <citation type="submission" date="2020-07" db="EMBL/GenBank/DDBJ databases">
        <title>Genome assembly of wild tea tree DASZ reveals pedigree and selection history of tea varieties.</title>
        <authorList>
            <person name="Zhang W."/>
        </authorList>
    </citation>
    <scope>NUCLEOTIDE SEQUENCE [LARGE SCALE GENOMIC DNA]</scope>
    <source>
        <strain evidence="6">cv. G240</strain>
        <tissue evidence="5">Leaf</tissue>
    </source>
</reference>
<evidence type="ECO:0000256" key="4">
    <source>
        <dbReference type="SAM" id="MobiDB-lite"/>
    </source>
</evidence>
<keyword evidence="2" id="KW-0547">Nucleotide-binding</keyword>
<dbReference type="Gene3D" id="3.30.420.40">
    <property type="match status" value="1"/>
</dbReference>
<proteinExistence type="inferred from homology"/>
<dbReference type="GO" id="GO:0005524">
    <property type="term" value="F:ATP binding"/>
    <property type="evidence" value="ECO:0007669"/>
    <property type="project" value="UniProtKB-KW"/>
</dbReference>
<accession>A0A7J7G3X6</accession>
<dbReference type="FunFam" id="3.30.420.40:FF:000028">
    <property type="entry name" value="heat shock 70 kDa protein-like"/>
    <property type="match status" value="1"/>
</dbReference>
<dbReference type="AlphaFoldDB" id="A0A7J7G3X6"/>
<feature type="compositionally biased region" description="Polar residues" evidence="4">
    <location>
        <begin position="1"/>
        <end position="13"/>
    </location>
</feature>
<comment type="similarity">
    <text evidence="1">Belongs to the heat shock protein 70 family.</text>
</comment>
<gene>
    <name evidence="5" type="ORF">HYC85_026538</name>
</gene>
<dbReference type="EMBL" id="JACBKZ010000013">
    <property type="protein sequence ID" value="KAF5935409.1"/>
    <property type="molecule type" value="Genomic_DNA"/>
</dbReference>
<reference evidence="6" key="1">
    <citation type="journal article" date="2020" name="Nat. Commun.">
        <title>Genome assembly of wild tea tree DASZ reveals pedigree and selection history of tea varieties.</title>
        <authorList>
            <person name="Zhang W."/>
            <person name="Zhang Y."/>
            <person name="Qiu H."/>
            <person name="Guo Y."/>
            <person name="Wan H."/>
            <person name="Zhang X."/>
            <person name="Scossa F."/>
            <person name="Alseekh S."/>
            <person name="Zhang Q."/>
            <person name="Wang P."/>
            <person name="Xu L."/>
            <person name="Schmidt M.H."/>
            <person name="Jia X."/>
            <person name="Li D."/>
            <person name="Zhu A."/>
            <person name="Guo F."/>
            <person name="Chen W."/>
            <person name="Ni D."/>
            <person name="Usadel B."/>
            <person name="Fernie A.R."/>
            <person name="Wen W."/>
        </authorList>
    </citation>
    <scope>NUCLEOTIDE SEQUENCE [LARGE SCALE GENOMIC DNA]</scope>
    <source>
        <strain evidence="6">cv. G240</strain>
    </source>
</reference>
<comment type="caution">
    <text evidence="5">The sequence shown here is derived from an EMBL/GenBank/DDBJ whole genome shotgun (WGS) entry which is preliminary data.</text>
</comment>
<protein>
    <submittedName>
        <fullName evidence="5">Uncharacterized protein</fullName>
    </submittedName>
</protein>
<evidence type="ECO:0000256" key="3">
    <source>
        <dbReference type="ARBA" id="ARBA00022840"/>
    </source>
</evidence>
<dbReference type="Pfam" id="PF00012">
    <property type="entry name" value="HSP70"/>
    <property type="match status" value="1"/>
</dbReference>
<feature type="region of interest" description="Disordered" evidence="4">
    <location>
        <begin position="1"/>
        <end position="26"/>
    </location>
</feature>
<keyword evidence="6" id="KW-1185">Reference proteome</keyword>
<dbReference type="GO" id="GO:0140662">
    <property type="term" value="F:ATP-dependent protein folding chaperone"/>
    <property type="evidence" value="ECO:0007669"/>
    <property type="project" value="InterPro"/>
</dbReference>
<name>A0A7J7G3X6_CAMSI</name>
<dbReference type="InterPro" id="IPR013126">
    <property type="entry name" value="Hsp_70_fam"/>
</dbReference>
<evidence type="ECO:0000313" key="6">
    <source>
        <dbReference type="Proteomes" id="UP000593564"/>
    </source>
</evidence>
<evidence type="ECO:0000256" key="2">
    <source>
        <dbReference type="ARBA" id="ARBA00022741"/>
    </source>
</evidence>
<evidence type="ECO:0000256" key="1">
    <source>
        <dbReference type="ARBA" id="ARBA00007381"/>
    </source>
</evidence>
<sequence length="103" mass="11018">MSQFKTLETSSFDNGGGESRETSSSVEIGNGSHGLLMEDGRSLIVLAIVFFDCLSVISIAKEEATKLGTVIRINLGITNSCVGVYKNVHVKIIANDQGNRITL</sequence>
<keyword evidence="3" id="KW-0067">ATP-binding</keyword>
<organism evidence="5 6">
    <name type="scientific">Camellia sinensis</name>
    <name type="common">Tea plant</name>
    <name type="synonym">Thea sinensis</name>
    <dbReference type="NCBI Taxonomy" id="4442"/>
    <lineage>
        <taxon>Eukaryota</taxon>
        <taxon>Viridiplantae</taxon>
        <taxon>Streptophyta</taxon>
        <taxon>Embryophyta</taxon>
        <taxon>Tracheophyta</taxon>
        <taxon>Spermatophyta</taxon>
        <taxon>Magnoliopsida</taxon>
        <taxon>eudicotyledons</taxon>
        <taxon>Gunneridae</taxon>
        <taxon>Pentapetalae</taxon>
        <taxon>asterids</taxon>
        <taxon>Ericales</taxon>
        <taxon>Theaceae</taxon>
        <taxon>Camellia</taxon>
    </lineage>
</organism>
<evidence type="ECO:0000313" key="5">
    <source>
        <dbReference type="EMBL" id="KAF5935409.1"/>
    </source>
</evidence>